<keyword evidence="1" id="KW-0614">Plasmid</keyword>
<dbReference type="RefSeq" id="WP_407992402.1">
    <property type="nucleotide sequence ID" value="NZ_AP035882.1"/>
</dbReference>
<geneLocation type="plasmid" evidence="1">
    <name>pCMC57_01</name>
</geneLocation>
<gene>
    <name evidence="1" type="ORF">KCMC57_63790</name>
</gene>
<dbReference type="KEGG" id="kic:KCMC57_63790"/>
<proteinExistence type="predicted"/>
<name>A0AB33K5C8_9ACTN</name>
<evidence type="ECO:0000313" key="1">
    <source>
        <dbReference type="EMBL" id="BFP50011.1"/>
    </source>
</evidence>
<reference evidence="1" key="1">
    <citation type="submission" date="2024-07" db="EMBL/GenBank/DDBJ databases">
        <title>Complete genome sequences of cellulolytic bacteria, Kitasatospora sp. CMC57 and Streptomyces sp. CMC78, isolated from Japanese agricultural soil.</title>
        <authorList>
            <person name="Hashimoto T."/>
            <person name="Ito M."/>
            <person name="Iwamoto M."/>
            <person name="Fukahori D."/>
            <person name="Shoda T."/>
            <person name="Sakoda M."/>
            <person name="Morohoshi T."/>
            <person name="Mitsuboshi M."/>
            <person name="Nishizawa T."/>
        </authorList>
    </citation>
    <scope>NUCLEOTIDE SEQUENCE</scope>
    <source>
        <strain evidence="1">CMC57</strain>
        <plasmid evidence="1">pCMC57_01</plasmid>
    </source>
</reference>
<dbReference type="AlphaFoldDB" id="A0AB33K5C8"/>
<accession>A0AB33K5C8</accession>
<sequence>MPHPAEPDHWHALDAPFTPYETWQPEPGTCSRCGRAAERGEHRWWHLGERCPGLGRLAAHFVPTPPPSP</sequence>
<protein>
    <submittedName>
        <fullName evidence="1">Uncharacterized protein</fullName>
    </submittedName>
</protein>
<dbReference type="EMBL" id="AP035882">
    <property type="protein sequence ID" value="BFP50011.1"/>
    <property type="molecule type" value="Genomic_DNA"/>
</dbReference>
<organism evidence="1">
    <name type="scientific">Kitasatospora sp. CMC57</name>
    <dbReference type="NCBI Taxonomy" id="3231513"/>
    <lineage>
        <taxon>Bacteria</taxon>
        <taxon>Bacillati</taxon>
        <taxon>Actinomycetota</taxon>
        <taxon>Actinomycetes</taxon>
        <taxon>Kitasatosporales</taxon>
        <taxon>Streptomycetaceae</taxon>
        <taxon>Kitasatospora</taxon>
    </lineage>
</organism>